<accession>A0A9Q0KPM8</accession>
<dbReference type="InterPro" id="IPR027417">
    <property type="entry name" value="P-loop_NTPase"/>
</dbReference>
<gene>
    <name evidence="1" type="ORF">NE237_007540</name>
</gene>
<dbReference type="OrthoDB" id="1677176at2759"/>
<dbReference type="Gene3D" id="3.40.50.300">
    <property type="entry name" value="P-loop containing nucleotide triphosphate hydrolases"/>
    <property type="match status" value="2"/>
</dbReference>
<reference evidence="1" key="1">
    <citation type="journal article" date="2023" name="Plant J.">
        <title>The genome of the king protea, Protea cynaroides.</title>
        <authorList>
            <person name="Chang J."/>
            <person name="Duong T.A."/>
            <person name="Schoeman C."/>
            <person name="Ma X."/>
            <person name="Roodt D."/>
            <person name="Barker N."/>
            <person name="Li Z."/>
            <person name="Van de Peer Y."/>
            <person name="Mizrachi E."/>
        </authorList>
    </citation>
    <scope>NUCLEOTIDE SEQUENCE</scope>
    <source>
        <tissue evidence="1">Young leaves</tissue>
    </source>
</reference>
<protein>
    <submittedName>
        <fullName evidence="1">Uncharacterized protein</fullName>
    </submittedName>
</protein>
<organism evidence="1 2">
    <name type="scientific">Protea cynaroides</name>
    <dbReference type="NCBI Taxonomy" id="273540"/>
    <lineage>
        <taxon>Eukaryota</taxon>
        <taxon>Viridiplantae</taxon>
        <taxon>Streptophyta</taxon>
        <taxon>Embryophyta</taxon>
        <taxon>Tracheophyta</taxon>
        <taxon>Spermatophyta</taxon>
        <taxon>Magnoliopsida</taxon>
        <taxon>Proteales</taxon>
        <taxon>Proteaceae</taxon>
        <taxon>Protea</taxon>
    </lineage>
</organism>
<dbReference type="EMBL" id="JAMYWD010000004">
    <property type="protein sequence ID" value="KAJ4974366.1"/>
    <property type="molecule type" value="Genomic_DNA"/>
</dbReference>
<evidence type="ECO:0000313" key="2">
    <source>
        <dbReference type="Proteomes" id="UP001141806"/>
    </source>
</evidence>
<name>A0A9Q0KPM8_9MAGN</name>
<sequence length="184" mass="21130">MNNSLFQKHNRRGEVGIIKFSYIKPVQTGSHADSDSRFVFRKVFEIFLRRRYPALVPVAVEVLGAEMVEGSEDGLRDLSSYEERIMQDSDSRFVYLKVFEIFLRRRYPVRVFASNHALKASVPTAVEVLGAEMVEGSEDGLRDLCSYEERRIQGEDSGVVESKLVHKTIYLWKETISPHLAAER</sequence>
<dbReference type="Proteomes" id="UP001141806">
    <property type="component" value="Unassembled WGS sequence"/>
</dbReference>
<dbReference type="AlphaFoldDB" id="A0A9Q0KPM8"/>
<evidence type="ECO:0000313" key="1">
    <source>
        <dbReference type="EMBL" id="KAJ4974366.1"/>
    </source>
</evidence>
<keyword evidence="2" id="KW-1185">Reference proteome</keyword>
<proteinExistence type="predicted"/>
<comment type="caution">
    <text evidence="1">The sequence shown here is derived from an EMBL/GenBank/DDBJ whole genome shotgun (WGS) entry which is preliminary data.</text>
</comment>